<keyword evidence="3" id="KW-1185">Reference proteome</keyword>
<dbReference type="AlphaFoldDB" id="A0A6H1TXX7"/>
<organism evidence="2 3">
    <name type="scientific">Oxynema aestuarii AP17</name>
    <dbReference type="NCBI Taxonomy" id="2064643"/>
    <lineage>
        <taxon>Bacteria</taxon>
        <taxon>Bacillati</taxon>
        <taxon>Cyanobacteriota</taxon>
        <taxon>Cyanophyceae</taxon>
        <taxon>Oscillatoriophycideae</taxon>
        <taxon>Oscillatoriales</taxon>
        <taxon>Oscillatoriaceae</taxon>
        <taxon>Oxynema</taxon>
        <taxon>Oxynema aestuarii</taxon>
    </lineage>
</organism>
<accession>A0A6H1TXX7</accession>
<dbReference type="RefSeq" id="WP_168569409.1">
    <property type="nucleotide sequence ID" value="NZ_CP051167.1"/>
</dbReference>
<feature type="region of interest" description="Disordered" evidence="1">
    <location>
        <begin position="186"/>
        <end position="208"/>
    </location>
</feature>
<evidence type="ECO:0000313" key="3">
    <source>
        <dbReference type="Proteomes" id="UP000500857"/>
    </source>
</evidence>
<dbReference type="KEGG" id="oxy:HCG48_12225"/>
<reference evidence="2 3" key="1">
    <citation type="submission" date="2020-04" db="EMBL/GenBank/DDBJ databases">
        <authorList>
            <person name="Basu S."/>
            <person name="Maruthanayagam V."/>
            <person name="Chakraborty S."/>
            <person name="Pramanik A."/>
            <person name="Mukherjee J."/>
            <person name="Brink B."/>
        </authorList>
    </citation>
    <scope>NUCLEOTIDE SEQUENCE [LARGE SCALE GENOMIC DNA]</scope>
    <source>
        <strain evidence="2 3">AP17</strain>
    </source>
</reference>
<evidence type="ECO:0000256" key="1">
    <source>
        <dbReference type="SAM" id="MobiDB-lite"/>
    </source>
</evidence>
<sequence>MQDLNNSGDRRSLRSFPRGLTGADRRYRPLLLAGLLPLSVSWLSWVAPAAAFGEKTNDYQDCATALLDANLPPERVATACARVLHPEDLATCVTEIEAQTDVVATDALEACVRVRRPAELATCVVDIADGSPEGDAPAILDFCRRSLLPQQFSQCVVGLKNELDLVSTQAMGFCIDAGDRIRDFDPTFIPGDGTPVEPPRNEPNLPST</sequence>
<name>A0A6H1TXX7_9CYAN</name>
<proteinExistence type="predicted"/>
<gene>
    <name evidence="2" type="ORF">HCG48_12225</name>
</gene>
<protein>
    <submittedName>
        <fullName evidence="2">Uncharacterized protein</fullName>
    </submittedName>
</protein>
<evidence type="ECO:0000313" key="2">
    <source>
        <dbReference type="EMBL" id="QIZ71255.1"/>
    </source>
</evidence>
<dbReference type="EMBL" id="CP051167">
    <property type="protein sequence ID" value="QIZ71255.1"/>
    <property type="molecule type" value="Genomic_DNA"/>
</dbReference>
<dbReference type="Proteomes" id="UP000500857">
    <property type="component" value="Chromosome"/>
</dbReference>